<evidence type="ECO:0000256" key="3">
    <source>
        <dbReference type="ARBA" id="ARBA00023163"/>
    </source>
</evidence>
<dbReference type="EMBL" id="QFLI01000001">
    <property type="protein sequence ID" value="PXY02596.1"/>
    <property type="molecule type" value="Genomic_DNA"/>
</dbReference>
<dbReference type="InterPro" id="IPR037923">
    <property type="entry name" value="HTH-like"/>
</dbReference>
<keyword evidence="3" id="KW-0804">Transcription</keyword>
<protein>
    <recommendedName>
        <fullName evidence="4">HTH araC/xylS-type domain-containing protein</fullName>
    </recommendedName>
</protein>
<dbReference type="Gene3D" id="1.10.10.60">
    <property type="entry name" value="Homeodomain-like"/>
    <property type="match status" value="2"/>
</dbReference>
<evidence type="ECO:0000313" key="5">
    <source>
        <dbReference type="EMBL" id="PXY02596.1"/>
    </source>
</evidence>
<evidence type="ECO:0000313" key="6">
    <source>
        <dbReference type="Proteomes" id="UP000248079"/>
    </source>
</evidence>
<sequence>MAPVPEIIDHPASQSFSVREFITPCKEQIFHYHKEYELTCIVNASGERFIGGKLERFCNDDLVLIGKDTPHYYIHDKETQEKKNAEVLVLHFSDDVLGGEIDKLSELKQFVKLLNTAKHGIQFSKEIALQVKNLLYKIKESEGIYRLVYLLQVFQLLETDGNSRIIGNLGVQANVSQKDENRISTIYSYVSVHFQEKISTSDVASMVHMTPAAFCRFFKRITRKSFIQYLNDFRIAHACRLLTESSLSIADIAFKSGFANLANFNRTFKANTKYTPLRYREKFI</sequence>
<dbReference type="OrthoDB" id="4480133at2"/>
<evidence type="ECO:0000259" key="4">
    <source>
        <dbReference type="PROSITE" id="PS01124"/>
    </source>
</evidence>
<name>A0A2V4A1R5_9BACT</name>
<dbReference type="RefSeq" id="WP_110358757.1">
    <property type="nucleotide sequence ID" value="NZ_QFLI01000001.1"/>
</dbReference>
<keyword evidence="2" id="KW-0238">DNA-binding</keyword>
<proteinExistence type="predicted"/>
<dbReference type="InterPro" id="IPR009057">
    <property type="entry name" value="Homeodomain-like_sf"/>
</dbReference>
<dbReference type="PROSITE" id="PS01124">
    <property type="entry name" value="HTH_ARAC_FAMILY_2"/>
    <property type="match status" value="1"/>
</dbReference>
<keyword evidence="6" id="KW-1185">Reference proteome</keyword>
<comment type="caution">
    <text evidence="5">The sequence shown here is derived from an EMBL/GenBank/DDBJ whole genome shotgun (WGS) entry which is preliminary data.</text>
</comment>
<dbReference type="GO" id="GO:0003700">
    <property type="term" value="F:DNA-binding transcription factor activity"/>
    <property type="evidence" value="ECO:0007669"/>
    <property type="project" value="InterPro"/>
</dbReference>
<dbReference type="PANTHER" id="PTHR43280">
    <property type="entry name" value="ARAC-FAMILY TRANSCRIPTIONAL REGULATOR"/>
    <property type="match status" value="1"/>
</dbReference>
<dbReference type="PANTHER" id="PTHR43280:SF27">
    <property type="entry name" value="TRANSCRIPTIONAL REGULATOR MTLR"/>
    <property type="match status" value="1"/>
</dbReference>
<organism evidence="5 6">
    <name type="scientific">Marinifilum breve</name>
    <dbReference type="NCBI Taxonomy" id="2184082"/>
    <lineage>
        <taxon>Bacteria</taxon>
        <taxon>Pseudomonadati</taxon>
        <taxon>Bacteroidota</taxon>
        <taxon>Bacteroidia</taxon>
        <taxon>Marinilabiliales</taxon>
        <taxon>Marinifilaceae</taxon>
    </lineage>
</organism>
<dbReference type="InterPro" id="IPR018060">
    <property type="entry name" value="HTH_AraC"/>
</dbReference>
<accession>A0A2V4A1R5</accession>
<gene>
    <name evidence="5" type="ORF">DF185_00440</name>
</gene>
<keyword evidence="1" id="KW-0805">Transcription regulation</keyword>
<dbReference type="Pfam" id="PF12833">
    <property type="entry name" value="HTH_18"/>
    <property type="match status" value="1"/>
</dbReference>
<dbReference type="SMART" id="SM00342">
    <property type="entry name" value="HTH_ARAC"/>
    <property type="match status" value="1"/>
</dbReference>
<evidence type="ECO:0000256" key="2">
    <source>
        <dbReference type="ARBA" id="ARBA00023125"/>
    </source>
</evidence>
<dbReference type="SUPFAM" id="SSF51215">
    <property type="entry name" value="Regulatory protein AraC"/>
    <property type="match status" value="1"/>
</dbReference>
<dbReference type="GO" id="GO:0043565">
    <property type="term" value="F:sequence-specific DNA binding"/>
    <property type="evidence" value="ECO:0007669"/>
    <property type="project" value="InterPro"/>
</dbReference>
<feature type="domain" description="HTH araC/xylS-type" evidence="4">
    <location>
        <begin position="184"/>
        <end position="282"/>
    </location>
</feature>
<dbReference type="InterPro" id="IPR018062">
    <property type="entry name" value="HTH_AraC-typ_CS"/>
</dbReference>
<evidence type="ECO:0000256" key="1">
    <source>
        <dbReference type="ARBA" id="ARBA00023015"/>
    </source>
</evidence>
<dbReference type="AlphaFoldDB" id="A0A2V4A1R5"/>
<dbReference type="PROSITE" id="PS00041">
    <property type="entry name" value="HTH_ARAC_FAMILY_1"/>
    <property type="match status" value="1"/>
</dbReference>
<dbReference type="SUPFAM" id="SSF46689">
    <property type="entry name" value="Homeodomain-like"/>
    <property type="match status" value="2"/>
</dbReference>
<dbReference type="Proteomes" id="UP000248079">
    <property type="component" value="Unassembled WGS sequence"/>
</dbReference>
<reference evidence="5 6" key="1">
    <citation type="submission" date="2018-05" db="EMBL/GenBank/DDBJ databases">
        <title>Marinifilum breve JC075T sp. nov., a marine bacterium isolated from Yongle Blue Hole in the South China Sea.</title>
        <authorList>
            <person name="Fu T."/>
        </authorList>
    </citation>
    <scope>NUCLEOTIDE SEQUENCE [LARGE SCALE GENOMIC DNA]</scope>
    <source>
        <strain evidence="5 6">JC075</strain>
    </source>
</reference>